<dbReference type="SMART" id="SM00855">
    <property type="entry name" value="PGAM"/>
    <property type="match status" value="1"/>
</dbReference>
<dbReference type="PANTHER" id="PTHR16469">
    <property type="entry name" value="UBIQUITIN-ASSOCIATED AND SH3 DOMAIN-CONTAINING BA-RELATED"/>
    <property type="match status" value="1"/>
</dbReference>
<dbReference type="Gene3D" id="3.40.50.1240">
    <property type="entry name" value="Phosphoglycerate mutase-like"/>
    <property type="match status" value="1"/>
</dbReference>
<accession>A0A8S1HBZ6</accession>
<protein>
    <submittedName>
        <fullName evidence="1">Uncharacterized protein</fullName>
    </submittedName>
</protein>
<name>A0A8S1HBZ6_9PELO</name>
<evidence type="ECO:0000313" key="2">
    <source>
        <dbReference type="Proteomes" id="UP000835052"/>
    </source>
</evidence>
<gene>
    <name evidence="1" type="ORF">CAUJ_LOCUS8983</name>
</gene>
<proteinExistence type="predicted"/>
<dbReference type="InterPro" id="IPR029033">
    <property type="entry name" value="His_PPase_superfam"/>
</dbReference>
<dbReference type="InterPro" id="IPR051710">
    <property type="entry name" value="Phosphatase_SH3-domain"/>
</dbReference>
<reference evidence="1" key="1">
    <citation type="submission" date="2020-10" db="EMBL/GenBank/DDBJ databases">
        <authorList>
            <person name="Kikuchi T."/>
        </authorList>
    </citation>
    <scope>NUCLEOTIDE SEQUENCE</scope>
    <source>
        <strain evidence="1">NKZ352</strain>
    </source>
</reference>
<dbReference type="PANTHER" id="PTHR16469:SF27">
    <property type="entry name" value="UBIQUITIN-ASSOCIATED AND SH3 DOMAIN-CONTAINING BA-RELATED"/>
    <property type="match status" value="1"/>
</dbReference>
<dbReference type="Proteomes" id="UP000835052">
    <property type="component" value="Unassembled WGS sequence"/>
</dbReference>
<organism evidence="1 2">
    <name type="scientific">Caenorhabditis auriculariae</name>
    <dbReference type="NCBI Taxonomy" id="2777116"/>
    <lineage>
        <taxon>Eukaryota</taxon>
        <taxon>Metazoa</taxon>
        <taxon>Ecdysozoa</taxon>
        <taxon>Nematoda</taxon>
        <taxon>Chromadorea</taxon>
        <taxon>Rhabditida</taxon>
        <taxon>Rhabditina</taxon>
        <taxon>Rhabditomorpha</taxon>
        <taxon>Rhabditoidea</taxon>
        <taxon>Rhabditidae</taxon>
        <taxon>Peloderinae</taxon>
        <taxon>Caenorhabditis</taxon>
    </lineage>
</organism>
<dbReference type="SUPFAM" id="SSF53254">
    <property type="entry name" value="Phosphoglycerate mutase-like"/>
    <property type="match status" value="1"/>
</dbReference>
<sequence>MRNIWVVRHGERVDHVIKNWRNTPDCVRWDDPPLSERGLRQADEVGKFLASEPIEHVFTSPFTRCVQTTSSILANFHDAPNVRVEPGFGENLSSCADPPGRPPMKDILAIHSSVEEGYKPIYEVLPKEPRREDGCADRIDFVLREVLDKYPNGDILIVSHGSPIASVHLALIGSWNYVGLCTIGKIVQDGESFFCDYYNEKQHLTDKTNLRDHLNGKTKTGGSRRRLSPRFVTSHVLARDKMLGQRAQANIQSELWSSE</sequence>
<keyword evidence="2" id="KW-1185">Reference proteome</keyword>
<evidence type="ECO:0000313" key="1">
    <source>
        <dbReference type="EMBL" id="CAD6193064.1"/>
    </source>
</evidence>
<dbReference type="CDD" id="cd07067">
    <property type="entry name" value="HP_PGM_like"/>
    <property type="match status" value="1"/>
</dbReference>
<dbReference type="InterPro" id="IPR013078">
    <property type="entry name" value="His_Pase_superF_clade-1"/>
</dbReference>
<dbReference type="AlphaFoldDB" id="A0A8S1HBZ6"/>
<dbReference type="EMBL" id="CAJGYM010000032">
    <property type="protein sequence ID" value="CAD6193064.1"/>
    <property type="molecule type" value="Genomic_DNA"/>
</dbReference>
<dbReference type="Pfam" id="PF00300">
    <property type="entry name" value="His_Phos_1"/>
    <property type="match status" value="1"/>
</dbReference>
<dbReference type="GO" id="GO:0016791">
    <property type="term" value="F:phosphatase activity"/>
    <property type="evidence" value="ECO:0007669"/>
    <property type="project" value="UniProtKB-ARBA"/>
</dbReference>
<dbReference type="OrthoDB" id="414418at2759"/>
<comment type="caution">
    <text evidence="1">The sequence shown here is derived from an EMBL/GenBank/DDBJ whole genome shotgun (WGS) entry which is preliminary data.</text>
</comment>